<gene>
    <name evidence="1" type="ORF">CWS20_27260</name>
</gene>
<accession>A0A2N0Z8K0</accession>
<sequence length="74" mass="8772">MVFADSQITINKLKVNCVKMDCRRAFSRTILKVYKIRNREPEREFTFSFLCTIAKNLFIDKKRKNRKVIGASLE</sequence>
<protein>
    <submittedName>
        <fullName evidence="1">Uncharacterized protein</fullName>
    </submittedName>
</protein>
<name>A0A2N0Z8K0_9BACI</name>
<organism evidence="1 2">
    <name type="scientific">Cytobacillus horneckiae</name>
    <dbReference type="NCBI Taxonomy" id="549687"/>
    <lineage>
        <taxon>Bacteria</taxon>
        <taxon>Bacillati</taxon>
        <taxon>Bacillota</taxon>
        <taxon>Bacilli</taxon>
        <taxon>Bacillales</taxon>
        <taxon>Bacillaceae</taxon>
        <taxon>Cytobacillus</taxon>
    </lineage>
</organism>
<evidence type="ECO:0000313" key="2">
    <source>
        <dbReference type="Proteomes" id="UP000233343"/>
    </source>
</evidence>
<dbReference type="EMBL" id="PISD01000093">
    <property type="protein sequence ID" value="PKG25834.1"/>
    <property type="molecule type" value="Genomic_DNA"/>
</dbReference>
<dbReference type="AlphaFoldDB" id="A0A2N0Z8K0"/>
<reference evidence="1 2" key="1">
    <citation type="journal article" date="2010" name="Int. J. Syst. Evol. Microbiol.">
        <title>Bacillus horneckiae sp. nov., isolated from a spacecraft-assembly clean room.</title>
        <authorList>
            <person name="Vaishampayan P."/>
            <person name="Probst A."/>
            <person name="Krishnamurthi S."/>
            <person name="Ghosh S."/>
            <person name="Osman S."/>
            <person name="McDowall A."/>
            <person name="Ruckmani A."/>
            <person name="Mayilraj S."/>
            <person name="Venkateswaran K."/>
        </authorList>
    </citation>
    <scope>NUCLEOTIDE SEQUENCE [LARGE SCALE GENOMIC DNA]</scope>
    <source>
        <strain evidence="2">1PO1SC</strain>
    </source>
</reference>
<proteinExistence type="predicted"/>
<comment type="caution">
    <text evidence="1">The sequence shown here is derived from an EMBL/GenBank/DDBJ whole genome shotgun (WGS) entry which is preliminary data.</text>
</comment>
<evidence type="ECO:0000313" key="1">
    <source>
        <dbReference type="EMBL" id="PKG25834.1"/>
    </source>
</evidence>
<dbReference type="Proteomes" id="UP000233343">
    <property type="component" value="Unassembled WGS sequence"/>
</dbReference>
<keyword evidence="2" id="KW-1185">Reference proteome</keyword>